<sequence length="464" mass="51689">MLMAILRCIVSAVLILTTLVQHCTMSMSHTDDGALYLTPMIRAGHIVEARNACKVVGLLSEEAQSVESYSGYLTVDDIHNSNLFFWFFPAMNDAAVAPVILWLQGGPGIPSLYGLFEEHGPFSVSEESGTIELRNHTWVSTHSMLYVDNPVGTGFSFTTDDGYNKDQAAIGRNMYEALLQFFKLFSEYQKNDFFIAGESYAGKYVPTLSYIIHQKNPDASIKINLKGIAIGNGFIDPVNQVAYGKTLYQYGVINENEKRKFEELEHIISNQIKDGNYTGAHNTDIELFNNGVFKKLTGLATAYNVLSDTEESFEGIWTYVSHPDVRAALHVGERLLNDGCKARTYLLNDEMQSVSPCLGALLDTGLYRVLLYSGQLDIIVPYSGTVMAARSLRWSGAERFKNATRTIWRVRASKQDTTDVAGYATTFGPLTMLLVRNTGHMVPSDHPVWAHEMITRFTSGKPFQ</sequence>
<keyword evidence="2 7" id="KW-0121">Carboxypeptidase</keyword>
<dbReference type="InterPro" id="IPR029058">
    <property type="entry name" value="AB_hydrolase_fold"/>
</dbReference>
<feature type="signal peptide" evidence="7">
    <location>
        <begin position="1"/>
        <end position="22"/>
    </location>
</feature>
<gene>
    <name evidence="8" type="ORF">CINCED_3A014326</name>
</gene>
<dbReference type="EC" id="3.4.16.-" evidence="7"/>
<accession>A0A5E4MFJ7</accession>
<evidence type="ECO:0000256" key="7">
    <source>
        <dbReference type="RuleBase" id="RU361156"/>
    </source>
</evidence>
<dbReference type="InterPro" id="IPR018202">
    <property type="entry name" value="Ser_caboxypep_ser_AS"/>
</dbReference>
<proteinExistence type="inferred from homology"/>
<protein>
    <recommendedName>
        <fullName evidence="7">Carboxypeptidase</fullName>
        <ecNumber evidence="7">3.4.16.-</ecNumber>
    </recommendedName>
</protein>
<evidence type="ECO:0000256" key="6">
    <source>
        <dbReference type="ARBA" id="ARBA00023180"/>
    </source>
</evidence>
<evidence type="ECO:0000313" key="8">
    <source>
        <dbReference type="EMBL" id="VVC29666.1"/>
    </source>
</evidence>
<dbReference type="PANTHER" id="PTHR11802">
    <property type="entry name" value="SERINE PROTEASE FAMILY S10 SERINE CARBOXYPEPTIDASE"/>
    <property type="match status" value="1"/>
</dbReference>
<dbReference type="EMBL" id="CABPRJ010000496">
    <property type="protein sequence ID" value="VVC29666.1"/>
    <property type="molecule type" value="Genomic_DNA"/>
</dbReference>
<dbReference type="InterPro" id="IPR001563">
    <property type="entry name" value="Peptidase_S10"/>
</dbReference>
<name>A0A5E4MFJ7_9HEMI</name>
<dbReference type="Gene3D" id="3.40.50.1820">
    <property type="entry name" value="alpha/beta hydrolase"/>
    <property type="match status" value="1"/>
</dbReference>
<dbReference type="OrthoDB" id="443318at2759"/>
<keyword evidence="9" id="KW-1185">Reference proteome</keyword>
<dbReference type="Pfam" id="PF00450">
    <property type="entry name" value="Peptidase_S10"/>
    <property type="match status" value="1"/>
</dbReference>
<evidence type="ECO:0000256" key="5">
    <source>
        <dbReference type="ARBA" id="ARBA00022801"/>
    </source>
</evidence>
<feature type="chain" id="PRO_5023002315" description="Carboxypeptidase" evidence="7">
    <location>
        <begin position="23"/>
        <end position="464"/>
    </location>
</feature>
<dbReference type="PANTHER" id="PTHR11802:SF472">
    <property type="entry name" value="SERINE CARBOXYPEPTIDASE CPVL-RELATED"/>
    <property type="match status" value="1"/>
</dbReference>
<dbReference type="SUPFAM" id="SSF53474">
    <property type="entry name" value="alpha/beta-Hydrolases"/>
    <property type="match status" value="1"/>
</dbReference>
<dbReference type="PROSITE" id="PS00131">
    <property type="entry name" value="CARBOXYPEPT_SER_SER"/>
    <property type="match status" value="1"/>
</dbReference>
<comment type="similarity">
    <text evidence="1 7">Belongs to the peptidase S10 family.</text>
</comment>
<dbReference type="Proteomes" id="UP000325440">
    <property type="component" value="Unassembled WGS sequence"/>
</dbReference>
<dbReference type="PRINTS" id="PR00724">
    <property type="entry name" value="CRBOXYPTASEC"/>
</dbReference>
<dbReference type="GO" id="GO:0004185">
    <property type="term" value="F:serine-type carboxypeptidase activity"/>
    <property type="evidence" value="ECO:0007669"/>
    <property type="project" value="UniProtKB-UniRule"/>
</dbReference>
<dbReference type="AlphaFoldDB" id="A0A5E4MFJ7"/>
<evidence type="ECO:0000256" key="2">
    <source>
        <dbReference type="ARBA" id="ARBA00022645"/>
    </source>
</evidence>
<reference evidence="8 9" key="1">
    <citation type="submission" date="2019-08" db="EMBL/GenBank/DDBJ databases">
        <authorList>
            <person name="Alioto T."/>
            <person name="Alioto T."/>
            <person name="Gomez Garrido J."/>
        </authorList>
    </citation>
    <scope>NUCLEOTIDE SEQUENCE [LARGE SCALE GENOMIC DNA]</scope>
</reference>
<keyword evidence="3 7" id="KW-0645">Protease</keyword>
<keyword evidence="6" id="KW-0325">Glycoprotein</keyword>
<keyword evidence="5 7" id="KW-0378">Hydrolase</keyword>
<organism evidence="8 9">
    <name type="scientific">Cinara cedri</name>
    <dbReference type="NCBI Taxonomy" id="506608"/>
    <lineage>
        <taxon>Eukaryota</taxon>
        <taxon>Metazoa</taxon>
        <taxon>Ecdysozoa</taxon>
        <taxon>Arthropoda</taxon>
        <taxon>Hexapoda</taxon>
        <taxon>Insecta</taxon>
        <taxon>Pterygota</taxon>
        <taxon>Neoptera</taxon>
        <taxon>Paraneoptera</taxon>
        <taxon>Hemiptera</taxon>
        <taxon>Sternorrhyncha</taxon>
        <taxon>Aphidomorpha</taxon>
        <taxon>Aphidoidea</taxon>
        <taxon>Aphididae</taxon>
        <taxon>Lachninae</taxon>
        <taxon>Cinara</taxon>
    </lineage>
</organism>
<evidence type="ECO:0000313" key="9">
    <source>
        <dbReference type="Proteomes" id="UP000325440"/>
    </source>
</evidence>
<evidence type="ECO:0000256" key="3">
    <source>
        <dbReference type="ARBA" id="ARBA00022670"/>
    </source>
</evidence>
<dbReference type="GO" id="GO:0006508">
    <property type="term" value="P:proteolysis"/>
    <property type="evidence" value="ECO:0007669"/>
    <property type="project" value="UniProtKB-KW"/>
</dbReference>
<keyword evidence="4 7" id="KW-0732">Signal</keyword>
<evidence type="ECO:0000256" key="4">
    <source>
        <dbReference type="ARBA" id="ARBA00022729"/>
    </source>
</evidence>
<evidence type="ECO:0000256" key="1">
    <source>
        <dbReference type="ARBA" id="ARBA00009431"/>
    </source>
</evidence>